<reference evidence="20" key="2">
    <citation type="submission" date="2025-08" db="UniProtKB">
        <authorList>
            <consortium name="Ensembl"/>
        </authorList>
    </citation>
    <scope>IDENTIFICATION</scope>
</reference>
<comment type="similarity">
    <text evidence="14">Belongs to the immunoglobulin superfamily. SIGLEC (sialic acid binding Ig-like lectin) family.</text>
</comment>
<feature type="domain" description="Ig-like" evidence="19">
    <location>
        <begin position="751"/>
        <end position="934"/>
    </location>
</feature>
<keyword evidence="3" id="KW-0254">Endocytosis</keyword>
<dbReference type="InterPro" id="IPR013098">
    <property type="entry name" value="Ig_I-set"/>
</dbReference>
<evidence type="ECO:0000313" key="21">
    <source>
        <dbReference type="Proteomes" id="UP000472268"/>
    </source>
</evidence>
<organism evidence="20 21">
    <name type="scientific">Suricata suricatta</name>
    <name type="common">Meerkat</name>
    <dbReference type="NCBI Taxonomy" id="37032"/>
    <lineage>
        <taxon>Eukaryota</taxon>
        <taxon>Metazoa</taxon>
        <taxon>Chordata</taxon>
        <taxon>Craniata</taxon>
        <taxon>Vertebrata</taxon>
        <taxon>Euteleostomi</taxon>
        <taxon>Mammalia</taxon>
        <taxon>Eutheria</taxon>
        <taxon>Laurasiatheria</taxon>
        <taxon>Carnivora</taxon>
        <taxon>Feliformia</taxon>
        <taxon>Herpestidae</taxon>
        <taxon>Suricata</taxon>
    </lineage>
</organism>
<keyword evidence="11" id="KW-1015">Disulfide bond</keyword>
<evidence type="ECO:0000256" key="15">
    <source>
        <dbReference type="ARBA" id="ARBA00073800"/>
    </source>
</evidence>
<evidence type="ECO:0000256" key="12">
    <source>
        <dbReference type="ARBA" id="ARBA00023180"/>
    </source>
</evidence>
<accession>A0A673TJ52</accession>
<dbReference type="InterPro" id="IPR003599">
    <property type="entry name" value="Ig_sub"/>
</dbReference>
<dbReference type="GO" id="GO:0005770">
    <property type="term" value="C:late endosome"/>
    <property type="evidence" value="ECO:0007669"/>
    <property type="project" value="TreeGrafter"/>
</dbReference>
<dbReference type="SMART" id="SM00408">
    <property type="entry name" value="IGc2"/>
    <property type="match status" value="14"/>
</dbReference>
<dbReference type="GO" id="GO:0030246">
    <property type="term" value="F:carbohydrate binding"/>
    <property type="evidence" value="ECO:0007669"/>
    <property type="project" value="UniProtKB-KW"/>
</dbReference>
<evidence type="ECO:0000256" key="17">
    <source>
        <dbReference type="SAM" id="MobiDB-lite"/>
    </source>
</evidence>
<dbReference type="SMART" id="SM00409">
    <property type="entry name" value="IG"/>
    <property type="match status" value="16"/>
</dbReference>
<evidence type="ECO:0000256" key="8">
    <source>
        <dbReference type="ARBA" id="ARBA00022889"/>
    </source>
</evidence>
<evidence type="ECO:0000256" key="3">
    <source>
        <dbReference type="ARBA" id="ARBA00022583"/>
    </source>
</evidence>
<name>A0A673TJ52_SURSU</name>
<evidence type="ECO:0000256" key="2">
    <source>
        <dbReference type="ARBA" id="ARBA00022475"/>
    </source>
</evidence>
<dbReference type="Ensembl" id="ENSSSUT00005015203.1">
    <property type="protein sequence ID" value="ENSSSUP00005013312.1"/>
    <property type="gene ID" value="ENSSSUG00005008471.1"/>
</dbReference>
<dbReference type="RefSeq" id="XP_029773545.1">
    <property type="nucleotide sequence ID" value="XM_029917685.1"/>
</dbReference>
<feature type="compositionally biased region" description="Polar residues" evidence="17">
    <location>
        <begin position="28"/>
        <end position="39"/>
    </location>
</feature>
<evidence type="ECO:0000256" key="9">
    <source>
        <dbReference type="ARBA" id="ARBA00022989"/>
    </source>
</evidence>
<dbReference type="SUPFAM" id="SSF48726">
    <property type="entry name" value="Immunoglobulin"/>
    <property type="match status" value="12"/>
</dbReference>
<evidence type="ECO:0000256" key="5">
    <source>
        <dbReference type="ARBA" id="ARBA00022729"/>
    </source>
</evidence>
<dbReference type="FunFam" id="2.60.40.10:FF:001277">
    <property type="entry name" value="sialoadhesin isoform X1"/>
    <property type="match status" value="3"/>
</dbReference>
<dbReference type="Pfam" id="PF08205">
    <property type="entry name" value="C2-set_2"/>
    <property type="match status" value="1"/>
</dbReference>
<dbReference type="InterPro" id="IPR007110">
    <property type="entry name" value="Ig-like_dom"/>
</dbReference>
<dbReference type="GeneID" id="115274252"/>
<evidence type="ECO:0000313" key="20">
    <source>
        <dbReference type="Ensembl" id="ENSSSUP00005013312.1"/>
    </source>
</evidence>
<dbReference type="InterPro" id="IPR013783">
    <property type="entry name" value="Ig-like_fold"/>
</dbReference>
<feature type="domain" description="Ig-like" evidence="19">
    <location>
        <begin position="1127"/>
        <end position="1203"/>
    </location>
</feature>
<keyword evidence="6" id="KW-0430">Lectin</keyword>
<feature type="domain" description="Ig-like" evidence="19">
    <location>
        <begin position="1301"/>
        <end position="1383"/>
    </location>
</feature>
<dbReference type="PROSITE" id="PS50835">
    <property type="entry name" value="IG_LIKE"/>
    <property type="match status" value="14"/>
</dbReference>
<feature type="domain" description="Ig-like" evidence="19">
    <location>
        <begin position="1026"/>
        <end position="1125"/>
    </location>
</feature>
<dbReference type="Pfam" id="PF07679">
    <property type="entry name" value="I-set"/>
    <property type="match status" value="3"/>
</dbReference>
<dbReference type="PANTHER" id="PTHR47243">
    <property type="entry name" value="SIALOADHESIN"/>
    <property type="match status" value="1"/>
</dbReference>
<proteinExistence type="inferred from homology"/>
<dbReference type="InterPro" id="IPR013162">
    <property type="entry name" value="CD80_C2-set"/>
</dbReference>
<evidence type="ECO:0000256" key="4">
    <source>
        <dbReference type="ARBA" id="ARBA00022692"/>
    </source>
</evidence>
<keyword evidence="9 18" id="KW-1133">Transmembrane helix</keyword>
<dbReference type="PANTHER" id="PTHR47243:SF1">
    <property type="entry name" value="SIALOADHESIN"/>
    <property type="match status" value="1"/>
</dbReference>
<reference evidence="20 21" key="1">
    <citation type="submission" date="2019-05" db="EMBL/GenBank/DDBJ databases">
        <title>A Chromosome-scale Meerkat (S. suricatta) Genome Assembly.</title>
        <authorList>
            <person name="Dudchenko O."/>
            <person name="Lieberman Aiden E."/>
            <person name="Tung J."/>
            <person name="Barreiro L.B."/>
            <person name="Clutton-Brock T.H."/>
        </authorList>
    </citation>
    <scope>NUCLEOTIDE SEQUENCE [LARGE SCALE GENOMIC DNA]</scope>
</reference>
<keyword evidence="10 18" id="KW-0472">Membrane</keyword>
<evidence type="ECO:0000256" key="14">
    <source>
        <dbReference type="ARBA" id="ARBA00038361"/>
    </source>
</evidence>
<evidence type="ECO:0000256" key="11">
    <source>
        <dbReference type="ARBA" id="ARBA00023157"/>
    </source>
</evidence>
<feature type="domain" description="Ig-like" evidence="19">
    <location>
        <begin position="1579"/>
        <end position="1668"/>
    </location>
</feature>
<dbReference type="InterPro" id="IPR013106">
    <property type="entry name" value="Ig_V-set"/>
</dbReference>
<evidence type="ECO:0000256" key="13">
    <source>
        <dbReference type="ARBA" id="ARBA00023319"/>
    </source>
</evidence>
<feature type="domain" description="Ig-like" evidence="19">
    <location>
        <begin position="556"/>
        <end position="641"/>
    </location>
</feature>
<feature type="domain" description="Ig-like" evidence="19">
    <location>
        <begin position="187"/>
        <end position="275"/>
    </location>
</feature>
<feature type="domain" description="Ig-like" evidence="19">
    <location>
        <begin position="649"/>
        <end position="748"/>
    </location>
</feature>
<feature type="domain" description="Ig-like" evidence="19">
    <location>
        <begin position="374"/>
        <end position="457"/>
    </location>
</feature>
<dbReference type="Gene3D" id="2.60.40.10">
    <property type="entry name" value="Immunoglobulins"/>
    <property type="match status" value="17"/>
</dbReference>
<dbReference type="CTD" id="6614"/>
<dbReference type="GO" id="GO:0005886">
    <property type="term" value="C:plasma membrane"/>
    <property type="evidence" value="ECO:0007669"/>
    <property type="project" value="UniProtKB-SubCell"/>
</dbReference>
<dbReference type="GO" id="GO:0005769">
    <property type="term" value="C:early endosome"/>
    <property type="evidence" value="ECO:0007669"/>
    <property type="project" value="TreeGrafter"/>
</dbReference>
<evidence type="ECO:0000256" key="6">
    <source>
        <dbReference type="ARBA" id="ARBA00022734"/>
    </source>
</evidence>
<evidence type="ECO:0000256" key="1">
    <source>
        <dbReference type="ARBA" id="ARBA00004162"/>
    </source>
</evidence>
<feature type="transmembrane region" description="Helical" evidence="18">
    <location>
        <begin position="1684"/>
        <end position="1708"/>
    </location>
</feature>
<dbReference type="InterPro" id="IPR036179">
    <property type="entry name" value="Ig-like_dom_sf"/>
</dbReference>
<evidence type="ECO:0000256" key="16">
    <source>
        <dbReference type="ARBA" id="ARBA00076285"/>
    </source>
</evidence>
<dbReference type="OMA" id="VTFNSQK"/>
<reference evidence="20" key="3">
    <citation type="submission" date="2025-09" db="UniProtKB">
        <authorList>
            <consortium name="Ensembl"/>
        </authorList>
    </citation>
    <scope>IDENTIFICATION</scope>
</reference>
<evidence type="ECO:0000259" key="19">
    <source>
        <dbReference type="PROSITE" id="PS50835"/>
    </source>
</evidence>
<dbReference type="OrthoDB" id="10039395at2759"/>
<feature type="region of interest" description="Disordered" evidence="17">
    <location>
        <begin position="18"/>
        <end position="39"/>
    </location>
</feature>
<feature type="domain" description="Ig-like" evidence="19">
    <location>
        <begin position="1214"/>
        <end position="1299"/>
    </location>
</feature>
<dbReference type="Pfam" id="PF07686">
    <property type="entry name" value="V-set"/>
    <property type="match status" value="1"/>
</dbReference>
<keyword evidence="8" id="KW-0130">Cell adhesion</keyword>
<keyword evidence="7" id="KW-0677">Repeat</keyword>
<dbReference type="FunFam" id="2.60.40.10:FF:000921">
    <property type="entry name" value="sialoadhesin isoform X1"/>
    <property type="match status" value="5"/>
</dbReference>
<keyword evidence="2" id="KW-1003">Cell membrane</keyword>
<dbReference type="CDD" id="cd00096">
    <property type="entry name" value="Ig"/>
    <property type="match status" value="3"/>
</dbReference>
<feature type="domain" description="Ig-like" evidence="19">
    <location>
        <begin position="1486"/>
        <end position="1565"/>
    </location>
</feature>
<gene>
    <name evidence="20" type="primary">SIGLEC1</name>
</gene>
<keyword evidence="13" id="KW-0393">Immunoglobulin domain</keyword>
<dbReference type="GO" id="GO:0075512">
    <property type="term" value="P:clathrin-dependent endocytosis of virus by host cell"/>
    <property type="evidence" value="ECO:0007669"/>
    <property type="project" value="TreeGrafter"/>
</dbReference>
<dbReference type="Pfam" id="PF13895">
    <property type="entry name" value="Ig_2"/>
    <property type="match status" value="6"/>
</dbReference>
<feature type="domain" description="Ig-like" evidence="19">
    <location>
        <begin position="289"/>
        <end position="368"/>
    </location>
</feature>
<dbReference type="InterPro" id="IPR003598">
    <property type="entry name" value="Ig_sub2"/>
</dbReference>
<keyword evidence="12" id="KW-0325">Glycoprotein</keyword>
<keyword evidence="5" id="KW-0732">Signal</keyword>
<dbReference type="GO" id="GO:0046790">
    <property type="term" value="F:virion binding"/>
    <property type="evidence" value="ECO:0007669"/>
    <property type="project" value="TreeGrafter"/>
</dbReference>
<evidence type="ECO:0000256" key="10">
    <source>
        <dbReference type="ARBA" id="ARBA00023136"/>
    </source>
</evidence>
<sequence length="1767" mass="190095">MKLPLTFFLVSGIRGSKHGHPPCPRSPQPNHDATYTNFGGTRTSRKPAMDYLIQLLQLTSSISAGMASWGVSSPQNVKGVKGSCLIIPCVFSFPSNVEVPHGITAIWYYDYTGKRQVVSHSENPELVEAHFKGRTRLLGRTEHRICSLMLKDLQPEDSGSYNFRFEISDGNRWSDVKGTAVTVTEKPEEPTITRPAELREGMEANFNCSTPYACPEEQISLQWLGQDPSRSITSSHQKLEPTGISHLGTLHMPLSWQDHGRTLHCQLSVAKQRIQGEIHLQVQYAAKGVEILLSPSGRNILPGDLVILTCRVNSSNPEVSSVQWVKDGKQLKVQGPVLQLPQVARDDAGVYTCQAVNGVGSTVSPPVSLHVFMAEVQVSPAGPILENQTVTLTCNTPRGAQGELRYSWYRNHVLLEDAHSHNLQLHSATRAHTGFYFCEVHNSYGSQRSGPVSVVVSHPPLVPDLTAFLETQEGLVGIVHCSVVSEPLATLVLSHNGLILASTSGEGDHSSRFSVFSNPNSLNLEIRDLQPDDSGKYTCSATNSLGNSSSSLDFHAKVAHILISPTAEVVEGQEVTLSCRSGLSPTPDIRFSWYRNGALLFEGPRSSFHLSAASSTDAGSYYCQAKDGHRASGPSSSAILTVFYAPRQPTFTAQLDPDAAGVGARRQGLLLCRVDSNPPARLRLLHKDHVVASSLPLGCGGCSQRLMVTRAPNLLRVEIWDPVLEDEGVYLCEASNALGNASASATFDAQATVLVITPSHTLREGAGANLTCSVSREASGPANFSWFRNGALWTQGPLETVMLLPVARTDAALYACRILAEAGAQLSTPVVLSVLYPPEPPKLSALLDVGQGHVAVFICTVDSRPVAQLALFHGERLLASSLGPLLPHHGRLRVKATANSLQLEVRDLNLEDSGSYRCEATNALGSTNSSLFFQVQGAWVQVSPSPELQEGQAVVLSCQVPTGVLEGTSYLWYQDGQPLPESNSATLRFAAISVNQAGAYHCQAQSPGSATTSLAAPVILHVSYAPRQAMLTTLMDTGPERLGLLLCRVNSDPPAQLRLLHGDLLMASTLQGVGELASSSPRLRVALAPNTLRLEIHNAALEDEGVYTCQATNTLGQASASANFDAQAVSVQVWPKAIVQEGQLVNLTCLVWTINQTQPTYIWYRDGQQRPGAHSILLPNVTVTDAAAYHCGVLTPGREPRLSRPVILDVLYAPRSLRLTYLLESRGGRLALVLCTVDSNPAAQLTLSHAGRLLASSTTASVPNTLRLELWEPRPSDEGLYSCSAHNPLGQANASLELRLEAVRVTLAPSAAVREGGPITVTCEDPAARPPTLYTWYHNSRWLQEGPAASLSIPAATRAHAGAYSCQVQDAQGTRSSRPTALQVHYAPRDVVLSSFWDSRASPMAVVQCTVDSEPPAELALSRDGKVLATSRGIDGLASGMGHVQVARNAMRLQVQDIPSGDKDTYVCTAHNFLGSVNTTGQLQAEGVRVVAEPGLDVPEGAPLNLSCRLAGGPGPTGNSTFAWFWNGQRLHVEPGPTLAFIHVARAQAGVYHCQAERPSGATASAPVMLRVLYPPKVPTMTVFVEPEGGIQGILDCRVDSEPLASLSLYLGSRLVASSQPWGAPTEPHIHVMATANALRVDMKELRPSDQGEYVCSASNALGSASASTYFGTRALHRLSLFQMLLWVLGLLLGLLFLLLGLGVFYVWRRHFRKVSMSENLVEMDSQKETAQEEEVTRICNDSGYVNKAALSPACLGENNSATSDFL</sequence>
<evidence type="ECO:0000256" key="7">
    <source>
        <dbReference type="ARBA" id="ARBA00022737"/>
    </source>
</evidence>
<evidence type="ECO:0000256" key="18">
    <source>
        <dbReference type="SAM" id="Phobius"/>
    </source>
</evidence>
<dbReference type="GO" id="GO:0007155">
    <property type="term" value="P:cell adhesion"/>
    <property type="evidence" value="ECO:0007669"/>
    <property type="project" value="UniProtKB-KW"/>
</dbReference>
<feature type="domain" description="Ig-like" evidence="19">
    <location>
        <begin position="940"/>
        <end position="1019"/>
    </location>
</feature>
<protein>
    <recommendedName>
        <fullName evidence="15">Sialoadhesin</fullName>
    </recommendedName>
    <alternativeName>
        <fullName evidence="16">Sialic acid-binding Ig-like lectin 1</fullName>
    </alternativeName>
</protein>
<keyword evidence="4 18" id="KW-0812">Transmembrane</keyword>
<comment type="subcellular location">
    <subcellularLocation>
        <location evidence="1">Cell membrane</location>
        <topology evidence="1">Single-pass membrane protein</topology>
    </subcellularLocation>
</comment>
<keyword evidence="21" id="KW-1185">Reference proteome</keyword>
<feature type="domain" description="Ig-like" evidence="19">
    <location>
        <begin position="463"/>
        <end position="555"/>
    </location>
</feature>
<dbReference type="Proteomes" id="UP000472268">
    <property type="component" value="Chromosome 12"/>
</dbReference>